<gene>
    <name evidence="2" type="ORF">FH608_022905</name>
</gene>
<dbReference type="PANTHER" id="PTHR43649:SF12">
    <property type="entry name" value="DIACETYLCHITOBIOSE BINDING PROTEIN DASA"/>
    <property type="match status" value="1"/>
</dbReference>
<protein>
    <submittedName>
        <fullName evidence="2">Extracellular solute-binding protein</fullName>
    </submittedName>
</protein>
<name>A0A5C4WEJ5_9ACTN</name>
<dbReference type="Pfam" id="PF01547">
    <property type="entry name" value="SBP_bac_1"/>
    <property type="match status" value="1"/>
</dbReference>
<dbReference type="EMBL" id="VDLX02000008">
    <property type="protein sequence ID" value="KAB8193161.1"/>
    <property type="molecule type" value="Genomic_DNA"/>
</dbReference>
<feature type="signal peptide" evidence="1">
    <location>
        <begin position="1"/>
        <end position="24"/>
    </location>
</feature>
<organism evidence="2 3">
    <name type="scientific">Nonomuraea phyllanthi</name>
    <dbReference type="NCBI Taxonomy" id="2219224"/>
    <lineage>
        <taxon>Bacteria</taxon>
        <taxon>Bacillati</taxon>
        <taxon>Actinomycetota</taxon>
        <taxon>Actinomycetes</taxon>
        <taxon>Streptosporangiales</taxon>
        <taxon>Streptosporangiaceae</taxon>
        <taxon>Nonomuraea</taxon>
    </lineage>
</organism>
<evidence type="ECO:0000256" key="1">
    <source>
        <dbReference type="SAM" id="SignalP"/>
    </source>
</evidence>
<dbReference type="InterPro" id="IPR050490">
    <property type="entry name" value="Bact_solute-bd_prot1"/>
</dbReference>
<dbReference type="PROSITE" id="PS51257">
    <property type="entry name" value="PROKAR_LIPOPROTEIN"/>
    <property type="match status" value="1"/>
</dbReference>
<dbReference type="Gene3D" id="3.40.190.10">
    <property type="entry name" value="Periplasmic binding protein-like II"/>
    <property type="match status" value="1"/>
</dbReference>
<evidence type="ECO:0000313" key="2">
    <source>
        <dbReference type="EMBL" id="KAB8193161.1"/>
    </source>
</evidence>
<proteinExistence type="predicted"/>
<feature type="chain" id="PRO_5038580258" evidence="1">
    <location>
        <begin position="25"/>
        <end position="416"/>
    </location>
</feature>
<accession>A0A5C4WEJ5</accession>
<dbReference type="InterPro" id="IPR006059">
    <property type="entry name" value="SBP"/>
</dbReference>
<dbReference type="OrthoDB" id="366726at2"/>
<dbReference type="PANTHER" id="PTHR43649">
    <property type="entry name" value="ARABINOSE-BINDING PROTEIN-RELATED"/>
    <property type="match status" value="1"/>
</dbReference>
<keyword evidence="1" id="KW-0732">Signal</keyword>
<sequence>MSRSGMRDLGRLSAVALLAGALVAGCGSGGEEAQEPGGVTTLSLWHFYGPPESATGGALVRFLQRYEQAHPGVKVEPRHIPFGDFNRTILQSAAGGELPDIALIGATSTQAMAEAGIIEDLSDRVAKWGKQDAYLPSIWQTTQVGGKTYALPHVADTYAVYYNTELLDEAGVKPPKTWDEMAETARKLTSGDRQGLAVSGVEGEEGATALVIRILAAGGDVTKIDSPAANKALTQFKQLVDSGAMSKGIIGWNEEDVKNQFANGRAAMMINSATYVSTLRKENPDLKWKIALLPGDTRQVTFLAAENLAITSGSSHPDAAWDLMTWMQDPKALAEYLPDRNKLATRDDVPADGDEARSVFAEQLKSAWAPSGALAEHSSEVFTHVQGALQAAISGSATVDQALAEAQQKIDKTLAE</sequence>
<dbReference type="CDD" id="cd13585">
    <property type="entry name" value="PBP2_TMBP_like"/>
    <property type="match status" value="1"/>
</dbReference>
<dbReference type="AlphaFoldDB" id="A0A5C4WEJ5"/>
<dbReference type="Proteomes" id="UP000312512">
    <property type="component" value="Unassembled WGS sequence"/>
</dbReference>
<dbReference type="SUPFAM" id="SSF53850">
    <property type="entry name" value="Periplasmic binding protein-like II"/>
    <property type="match status" value="1"/>
</dbReference>
<keyword evidence="3" id="KW-1185">Reference proteome</keyword>
<dbReference type="RefSeq" id="WP_139632616.1">
    <property type="nucleotide sequence ID" value="NZ_VDLX02000008.1"/>
</dbReference>
<evidence type="ECO:0000313" key="3">
    <source>
        <dbReference type="Proteomes" id="UP000312512"/>
    </source>
</evidence>
<reference evidence="2 3" key="1">
    <citation type="submission" date="2019-10" db="EMBL/GenBank/DDBJ databases">
        <title>Nonomuraea sp. nov., isolated from Phyllanthus amarus.</title>
        <authorList>
            <person name="Klykleung N."/>
            <person name="Tanasupawat S."/>
        </authorList>
    </citation>
    <scope>NUCLEOTIDE SEQUENCE [LARGE SCALE GENOMIC DNA]</scope>
    <source>
        <strain evidence="2 3">PA1-10</strain>
    </source>
</reference>
<comment type="caution">
    <text evidence="2">The sequence shown here is derived from an EMBL/GenBank/DDBJ whole genome shotgun (WGS) entry which is preliminary data.</text>
</comment>